<evidence type="ECO:0000259" key="2">
    <source>
        <dbReference type="PROSITE" id="PS51740"/>
    </source>
</evidence>
<dbReference type="EMBL" id="FP565575">
    <property type="protein sequence ID" value="CBE67680.1"/>
    <property type="molecule type" value="Genomic_DNA"/>
</dbReference>
<dbReference type="Gene3D" id="2.10.260.10">
    <property type="match status" value="1"/>
</dbReference>
<dbReference type="AlphaFoldDB" id="D5MKN3"/>
<dbReference type="PROSITE" id="PS51740">
    <property type="entry name" value="SPOVT_ABRB"/>
    <property type="match status" value="1"/>
</dbReference>
<dbReference type="KEGG" id="mox:DAMO_0606"/>
<dbReference type="STRING" id="671143.DAMO_0606"/>
<accession>D5MKN3</accession>
<evidence type="ECO:0000313" key="4">
    <source>
        <dbReference type="Proteomes" id="UP000006898"/>
    </source>
</evidence>
<dbReference type="InterPro" id="IPR007159">
    <property type="entry name" value="SpoVT-AbrB_dom"/>
</dbReference>
<name>D5MKN3_METO1</name>
<dbReference type="eggNOG" id="COG2336">
    <property type="taxonomic scope" value="Bacteria"/>
</dbReference>
<evidence type="ECO:0000256" key="1">
    <source>
        <dbReference type="PROSITE-ProRule" id="PRU01076"/>
    </source>
</evidence>
<feature type="domain" description="SpoVT-AbrB" evidence="2">
    <location>
        <begin position="12"/>
        <end position="57"/>
    </location>
</feature>
<dbReference type="SUPFAM" id="SSF89447">
    <property type="entry name" value="AbrB/MazE/MraZ-like"/>
    <property type="match status" value="1"/>
</dbReference>
<dbReference type="Pfam" id="PF04014">
    <property type="entry name" value="MazE_antitoxin"/>
    <property type="match status" value="1"/>
</dbReference>
<dbReference type="InterPro" id="IPR037914">
    <property type="entry name" value="SpoVT-AbrB_sf"/>
</dbReference>
<dbReference type="GO" id="GO:0003677">
    <property type="term" value="F:DNA binding"/>
    <property type="evidence" value="ECO:0007669"/>
    <property type="project" value="UniProtKB-UniRule"/>
</dbReference>
<dbReference type="Proteomes" id="UP000006898">
    <property type="component" value="Chromosome"/>
</dbReference>
<gene>
    <name evidence="3" type="ORF">DAMO_0606</name>
</gene>
<dbReference type="HOGENOM" id="CLU_158484_10_1_0"/>
<proteinExistence type="predicted"/>
<protein>
    <submittedName>
        <fullName evidence="3">Transcriptional regulator, AbrB family protein</fullName>
    </submittedName>
</protein>
<dbReference type="SMART" id="SM00966">
    <property type="entry name" value="SpoVT_AbrB"/>
    <property type="match status" value="1"/>
</dbReference>
<dbReference type="NCBIfam" id="TIGR01439">
    <property type="entry name" value="lp_hng_hel_AbrB"/>
    <property type="match status" value="1"/>
</dbReference>
<sequence length="91" mass="10199">MTVKLKDTRPEGVVTRIGRGARVVIPAALRKALALNPGDPVVLQVEQDTLRLIPLRQAIVEAQHRVRQHIPADAALVESLLKERRREAKRE</sequence>
<evidence type="ECO:0000313" key="3">
    <source>
        <dbReference type="EMBL" id="CBE67680.1"/>
    </source>
</evidence>
<keyword evidence="1" id="KW-0238">DNA-binding</keyword>
<reference evidence="3 4" key="1">
    <citation type="journal article" date="2010" name="Nature">
        <title>Nitrite-driven anaerobic methane oxidation by oxygenic bacteria.</title>
        <authorList>
            <person name="Ettwig K.F."/>
            <person name="Butler M.K."/>
            <person name="Le Paslier D."/>
            <person name="Pelletier E."/>
            <person name="Mangenot S."/>
            <person name="Kuypers M.M.M."/>
            <person name="Schreiber F."/>
            <person name="Dutilh B.E."/>
            <person name="Zedelius J."/>
            <person name="de Beer D."/>
            <person name="Gloerich J."/>
            <person name="Wessels H.J.C.T."/>
            <person name="van Allen T."/>
            <person name="Luesken F."/>
            <person name="Wu M."/>
            <person name="van de Pas-Schoonen K.T."/>
            <person name="Op den Camp H.J.M."/>
            <person name="Janssen-Megens E.M."/>
            <person name="Francoijs K-J."/>
            <person name="Stunnenberg H."/>
            <person name="Weissenbach J."/>
            <person name="Jetten M.S.M."/>
            <person name="Strous M."/>
        </authorList>
    </citation>
    <scope>NUCLEOTIDE SEQUENCE [LARGE SCALE GENOMIC DNA]</scope>
</reference>
<organism evidence="3 4">
    <name type="scientific">Methylomirabilis oxygeniifera</name>
    <dbReference type="NCBI Taxonomy" id="671143"/>
    <lineage>
        <taxon>Bacteria</taxon>
        <taxon>Candidatus Methylomirabilota</taxon>
        <taxon>Candidatus Methylomirabilia</taxon>
        <taxon>Candidatus Methylomirabilales</taxon>
        <taxon>Candidatus Methylomirabilaceae</taxon>
        <taxon>Candidatus Methylomirabilis</taxon>
    </lineage>
</organism>